<reference evidence="1 2" key="1">
    <citation type="submission" date="2019-05" db="EMBL/GenBank/DDBJ databases">
        <title>Hymenobacter edaphi sp. nov., isolated from abandoned arsenic-contaminated farmland soil.</title>
        <authorList>
            <person name="Nie L."/>
        </authorList>
    </citation>
    <scope>NUCLEOTIDE SEQUENCE [LARGE SCALE GENOMIC DNA]</scope>
    <source>
        <strain evidence="1 2">1-3-3-8</strain>
    </source>
</reference>
<dbReference type="Pfam" id="PF13715">
    <property type="entry name" value="CarbopepD_reg_2"/>
    <property type="match status" value="1"/>
</dbReference>
<gene>
    <name evidence="1" type="ORF">FDY95_23195</name>
</gene>
<dbReference type="OrthoDB" id="1223654at2"/>
<dbReference type="SUPFAM" id="SSF49464">
    <property type="entry name" value="Carboxypeptidase regulatory domain-like"/>
    <property type="match status" value="1"/>
</dbReference>
<keyword evidence="1" id="KW-0378">Hydrolase</keyword>
<protein>
    <submittedName>
        <fullName evidence="1">Carboxypeptidase-like regulatory domain-containing protein</fullName>
    </submittedName>
</protein>
<dbReference type="InterPro" id="IPR008969">
    <property type="entry name" value="CarboxyPept-like_regulatory"/>
</dbReference>
<organism evidence="1 2">
    <name type="scientific">Hymenobacter jeollabukensis</name>
    <dbReference type="NCBI Taxonomy" id="2025313"/>
    <lineage>
        <taxon>Bacteria</taxon>
        <taxon>Pseudomonadati</taxon>
        <taxon>Bacteroidota</taxon>
        <taxon>Cytophagia</taxon>
        <taxon>Cytophagales</taxon>
        <taxon>Hymenobacteraceae</taxon>
        <taxon>Hymenobacter</taxon>
    </lineage>
</organism>
<sequence>MLSVLLLSLSAILASNSDQGGSYQGIVVDAVTRRPVPSVTVHDVAHNATLVTNAAGAFQLSNVEKDRVQVRLTSIGYVPSDYTRALRPGQNDTLFLTPVAQQLAGVTIRPQREVSLNALGLKFSKAHGYLLIPSVNIAALVPALPNSGAGVLSKIMLQMDAKNIKHGGLRILLYAAPTANPSAVPVGPSLLPEPLIVSAATLAATPKGLLSLDVSSYNVPMPANGLFVHIEGVASVADQQFVDISAPTRGKGTAMVVLASTKEDVKTYVASKLNEFPLLASAETEGNSTWFKGSDGYGWTRHNPLKNGKYNTPMVSVVVQTE</sequence>
<dbReference type="RefSeq" id="WP_138081607.1">
    <property type="nucleotide sequence ID" value="NZ_VAJM01000016.1"/>
</dbReference>
<evidence type="ECO:0000313" key="1">
    <source>
        <dbReference type="EMBL" id="TLM88742.1"/>
    </source>
</evidence>
<proteinExistence type="predicted"/>
<dbReference type="GO" id="GO:0004180">
    <property type="term" value="F:carboxypeptidase activity"/>
    <property type="evidence" value="ECO:0007669"/>
    <property type="project" value="UniProtKB-KW"/>
</dbReference>
<keyword evidence="2" id="KW-1185">Reference proteome</keyword>
<comment type="caution">
    <text evidence="1">The sequence shown here is derived from an EMBL/GenBank/DDBJ whole genome shotgun (WGS) entry which is preliminary data.</text>
</comment>
<keyword evidence="1" id="KW-0645">Protease</keyword>
<dbReference type="Gene3D" id="2.60.40.1120">
    <property type="entry name" value="Carboxypeptidase-like, regulatory domain"/>
    <property type="match status" value="1"/>
</dbReference>
<name>A0A5R8WJU6_9BACT</name>
<dbReference type="EMBL" id="VAJM01000016">
    <property type="protein sequence ID" value="TLM88742.1"/>
    <property type="molecule type" value="Genomic_DNA"/>
</dbReference>
<accession>A0A5R8WJU6</accession>
<keyword evidence="1" id="KW-0121">Carboxypeptidase</keyword>
<evidence type="ECO:0000313" key="2">
    <source>
        <dbReference type="Proteomes" id="UP000305517"/>
    </source>
</evidence>
<dbReference type="Proteomes" id="UP000305517">
    <property type="component" value="Unassembled WGS sequence"/>
</dbReference>
<dbReference type="AlphaFoldDB" id="A0A5R8WJU6"/>